<evidence type="ECO:0000313" key="3">
    <source>
        <dbReference type="Proteomes" id="UP000295444"/>
    </source>
</evidence>
<name>A0A4R6SBU0_LABRH</name>
<organism evidence="2 3">
    <name type="scientific">Labedaea rhizosphaerae</name>
    <dbReference type="NCBI Taxonomy" id="598644"/>
    <lineage>
        <taxon>Bacteria</taxon>
        <taxon>Bacillati</taxon>
        <taxon>Actinomycetota</taxon>
        <taxon>Actinomycetes</taxon>
        <taxon>Pseudonocardiales</taxon>
        <taxon>Pseudonocardiaceae</taxon>
        <taxon>Labedaea</taxon>
    </lineage>
</organism>
<dbReference type="Proteomes" id="UP000295444">
    <property type="component" value="Unassembled WGS sequence"/>
</dbReference>
<feature type="transmembrane region" description="Helical" evidence="1">
    <location>
        <begin position="12"/>
        <end position="29"/>
    </location>
</feature>
<keyword evidence="3" id="KW-1185">Reference proteome</keyword>
<keyword evidence="1" id="KW-0472">Membrane</keyword>
<comment type="caution">
    <text evidence="2">The sequence shown here is derived from an EMBL/GenBank/DDBJ whole genome shotgun (WGS) entry which is preliminary data.</text>
</comment>
<keyword evidence="1" id="KW-0812">Transmembrane</keyword>
<dbReference type="EMBL" id="SNXZ01000003">
    <property type="protein sequence ID" value="TDP97410.1"/>
    <property type="molecule type" value="Genomic_DNA"/>
</dbReference>
<feature type="transmembrane region" description="Helical" evidence="1">
    <location>
        <begin position="65"/>
        <end position="83"/>
    </location>
</feature>
<evidence type="ECO:0000313" key="2">
    <source>
        <dbReference type="EMBL" id="TDP97410.1"/>
    </source>
</evidence>
<dbReference type="OrthoDB" id="5402524at2"/>
<evidence type="ECO:0008006" key="4">
    <source>
        <dbReference type="Google" id="ProtNLM"/>
    </source>
</evidence>
<dbReference type="AlphaFoldDB" id="A0A4R6SBU0"/>
<reference evidence="2 3" key="1">
    <citation type="submission" date="2019-03" db="EMBL/GenBank/DDBJ databases">
        <title>Genomic Encyclopedia of Type Strains, Phase IV (KMG-IV): sequencing the most valuable type-strain genomes for metagenomic binning, comparative biology and taxonomic classification.</title>
        <authorList>
            <person name="Goeker M."/>
        </authorList>
    </citation>
    <scope>NUCLEOTIDE SEQUENCE [LARGE SCALE GENOMIC DNA]</scope>
    <source>
        <strain evidence="2 3">DSM 45361</strain>
    </source>
</reference>
<keyword evidence="1" id="KW-1133">Transmembrane helix</keyword>
<dbReference type="RefSeq" id="WP_133850618.1">
    <property type="nucleotide sequence ID" value="NZ_SNXZ01000003.1"/>
</dbReference>
<gene>
    <name evidence="2" type="ORF">EV186_103374</name>
</gene>
<accession>A0A4R6SBU0</accession>
<feature type="transmembrane region" description="Helical" evidence="1">
    <location>
        <begin position="103"/>
        <end position="123"/>
    </location>
</feature>
<feature type="transmembrane region" description="Helical" evidence="1">
    <location>
        <begin position="35"/>
        <end position="53"/>
    </location>
</feature>
<proteinExistence type="predicted"/>
<evidence type="ECO:0000256" key="1">
    <source>
        <dbReference type="SAM" id="Phobius"/>
    </source>
</evidence>
<sequence>MIDSRTAHQRRWPASVAVIVIILLEFGLPDQIVPPWWPVLFAFEVLLLVPLVATNPIRLTRDQTWIRYVGISLALLLLAGNAARLGQLLFVLFDKRALSAVELLSAGLLIWVTNVVATAIAYWELDRGGPFARDPRHERAMGAIDLLFPQLTGVPGVDPERWRPSFLDYLFVAFTAATAFSPTDVLPLTGRAKLLMMTASTVSLVTVAGVAARAVNVL</sequence>
<protein>
    <recommendedName>
        <fullName evidence="4">DUF1345 domain-containing protein</fullName>
    </recommendedName>
</protein>